<evidence type="ECO:0000256" key="1">
    <source>
        <dbReference type="ARBA" id="ARBA00009631"/>
    </source>
</evidence>
<feature type="domain" description="Calponin-homology (CH)" evidence="2">
    <location>
        <begin position="24"/>
        <end position="139"/>
    </location>
</feature>
<proteinExistence type="inferred from homology"/>
<dbReference type="OrthoDB" id="21595at2759"/>
<dbReference type="PANTHER" id="PTHR47385">
    <property type="entry name" value="CALPONIN"/>
    <property type="match status" value="1"/>
</dbReference>
<dbReference type="AlphaFoldDB" id="E4X252"/>
<sequence length="229" mass="25181">MASRPQGFGLTRELAMKTAGKYSDSDESEIIAWFSDLGISSGPDNRGMDGFQEWLKDGTILCALINTLAPGTVKKIHNTKTVKMQALRMNKEYENISFFLDGCTKYGLNKSDLFQTVDLYEGCNVPQVQMTIFKLGGMAKKKDFAGPAIGVKIASKNERNFTDEQLRGGQSIIGLQMGTNEGASQSGMNPYGQTRQIYNAREAKHLEKKGYAYGSRFAGSINTVNSENN</sequence>
<evidence type="ECO:0000313" key="3">
    <source>
        <dbReference type="EMBL" id="CBY07398.1"/>
    </source>
</evidence>
<dbReference type="InParanoid" id="E4X252"/>
<dbReference type="PRINTS" id="PR00888">
    <property type="entry name" value="SM22CALPONIN"/>
</dbReference>
<evidence type="ECO:0000259" key="2">
    <source>
        <dbReference type="PROSITE" id="PS50021"/>
    </source>
</evidence>
<dbReference type="SUPFAM" id="SSF47576">
    <property type="entry name" value="Calponin-homology domain, CH-domain"/>
    <property type="match status" value="1"/>
</dbReference>
<accession>E4X252</accession>
<keyword evidence="4" id="KW-1185">Reference proteome</keyword>
<evidence type="ECO:0000313" key="4">
    <source>
        <dbReference type="Proteomes" id="UP000001307"/>
    </source>
</evidence>
<gene>
    <name evidence="3" type="ORF">GSOID_T00017075001</name>
</gene>
<dbReference type="InterPro" id="IPR036872">
    <property type="entry name" value="CH_dom_sf"/>
</dbReference>
<dbReference type="InterPro" id="IPR000557">
    <property type="entry name" value="Calponin_repeat"/>
</dbReference>
<dbReference type="GO" id="GO:0051015">
    <property type="term" value="F:actin filament binding"/>
    <property type="evidence" value="ECO:0007669"/>
    <property type="project" value="TreeGrafter"/>
</dbReference>
<dbReference type="PROSITE" id="PS51122">
    <property type="entry name" value="CALPONIN_2"/>
    <property type="match status" value="1"/>
</dbReference>
<organism evidence="3">
    <name type="scientific">Oikopleura dioica</name>
    <name type="common">Tunicate</name>
    <dbReference type="NCBI Taxonomy" id="34765"/>
    <lineage>
        <taxon>Eukaryota</taxon>
        <taxon>Metazoa</taxon>
        <taxon>Chordata</taxon>
        <taxon>Tunicata</taxon>
        <taxon>Appendicularia</taxon>
        <taxon>Copelata</taxon>
        <taxon>Oikopleuridae</taxon>
        <taxon>Oikopleura</taxon>
    </lineage>
</organism>
<reference evidence="3" key="1">
    <citation type="journal article" date="2010" name="Science">
        <title>Plasticity of animal genome architecture unmasked by rapid evolution of a pelagic tunicate.</title>
        <authorList>
            <person name="Denoeud F."/>
            <person name="Henriet S."/>
            <person name="Mungpakdee S."/>
            <person name="Aury J.M."/>
            <person name="Da Silva C."/>
            <person name="Brinkmann H."/>
            <person name="Mikhaleva J."/>
            <person name="Olsen L.C."/>
            <person name="Jubin C."/>
            <person name="Canestro C."/>
            <person name="Bouquet J.M."/>
            <person name="Danks G."/>
            <person name="Poulain J."/>
            <person name="Campsteijn C."/>
            <person name="Adamski M."/>
            <person name="Cross I."/>
            <person name="Yadetie F."/>
            <person name="Muffato M."/>
            <person name="Louis A."/>
            <person name="Butcher S."/>
            <person name="Tsagkogeorga G."/>
            <person name="Konrad A."/>
            <person name="Singh S."/>
            <person name="Jensen M.F."/>
            <person name="Cong E.H."/>
            <person name="Eikeseth-Otteraa H."/>
            <person name="Noel B."/>
            <person name="Anthouard V."/>
            <person name="Porcel B.M."/>
            <person name="Kachouri-Lafond R."/>
            <person name="Nishino A."/>
            <person name="Ugolini M."/>
            <person name="Chourrout P."/>
            <person name="Nishida H."/>
            <person name="Aasland R."/>
            <person name="Huzurbazar S."/>
            <person name="Westhof E."/>
            <person name="Delsuc F."/>
            <person name="Lehrach H."/>
            <person name="Reinhardt R."/>
            <person name="Weissenbach J."/>
            <person name="Roy S.W."/>
            <person name="Artiguenave F."/>
            <person name="Postlethwait J.H."/>
            <person name="Manak J.R."/>
            <person name="Thompson E.M."/>
            <person name="Jaillon O."/>
            <person name="Du Pasquier L."/>
            <person name="Boudinot P."/>
            <person name="Liberles D.A."/>
            <person name="Volff J.N."/>
            <person name="Philippe H."/>
            <person name="Lenhard B."/>
            <person name="Roest Crollius H."/>
            <person name="Wincker P."/>
            <person name="Chourrout D."/>
        </authorList>
    </citation>
    <scope>NUCLEOTIDE SEQUENCE [LARGE SCALE GENOMIC DNA]</scope>
</reference>
<dbReference type="Pfam" id="PF00307">
    <property type="entry name" value="CH"/>
    <property type="match status" value="1"/>
</dbReference>
<protein>
    <recommendedName>
        <fullName evidence="2">Calponin-homology (CH) domain-containing protein</fullName>
    </recommendedName>
</protein>
<name>E4X252_OIKDI</name>
<dbReference type="GO" id="GO:0015629">
    <property type="term" value="C:actin cytoskeleton"/>
    <property type="evidence" value="ECO:0007669"/>
    <property type="project" value="TreeGrafter"/>
</dbReference>
<dbReference type="GO" id="GO:0007015">
    <property type="term" value="P:actin filament organization"/>
    <property type="evidence" value="ECO:0007669"/>
    <property type="project" value="TreeGrafter"/>
</dbReference>
<dbReference type="SMART" id="SM00033">
    <property type="entry name" value="CH"/>
    <property type="match status" value="1"/>
</dbReference>
<dbReference type="Pfam" id="PF00402">
    <property type="entry name" value="Calponin"/>
    <property type="match status" value="1"/>
</dbReference>
<comment type="similarity">
    <text evidence="1">Belongs to the calponin family.</text>
</comment>
<dbReference type="Gene3D" id="1.10.418.10">
    <property type="entry name" value="Calponin-like domain"/>
    <property type="match status" value="1"/>
</dbReference>
<dbReference type="EMBL" id="FN653022">
    <property type="protein sequence ID" value="CBY07398.1"/>
    <property type="molecule type" value="Genomic_DNA"/>
</dbReference>
<dbReference type="FunCoup" id="E4X252">
    <property type="interactions" value="22"/>
</dbReference>
<dbReference type="PANTHER" id="PTHR47385:SF18">
    <property type="entry name" value="CALPONIN"/>
    <property type="match status" value="1"/>
</dbReference>
<dbReference type="InterPro" id="IPR050606">
    <property type="entry name" value="Calponin-like"/>
</dbReference>
<dbReference type="PROSITE" id="PS50021">
    <property type="entry name" value="CH"/>
    <property type="match status" value="1"/>
</dbReference>
<dbReference type="InterPro" id="IPR003096">
    <property type="entry name" value="SM22_calponin"/>
</dbReference>
<dbReference type="Proteomes" id="UP000001307">
    <property type="component" value="Unassembled WGS sequence"/>
</dbReference>
<dbReference type="InterPro" id="IPR001715">
    <property type="entry name" value="CH_dom"/>
</dbReference>